<evidence type="ECO:0008006" key="3">
    <source>
        <dbReference type="Google" id="ProtNLM"/>
    </source>
</evidence>
<gene>
    <name evidence="1" type="ORF">DQX05_13300</name>
</gene>
<evidence type="ECO:0000313" key="1">
    <source>
        <dbReference type="EMBL" id="RJG23609.1"/>
    </source>
</evidence>
<accession>A0A3A3GH28</accession>
<dbReference type="OrthoDB" id="9879661at2"/>
<dbReference type="EMBL" id="QYZD01000010">
    <property type="protein sequence ID" value="RJG23609.1"/>
    <property type="molecule type" value="Genomic_DNA"/>
</dbReference>
<name>A0A3A3GH28_PANTH</name>
<dbReference type="AlphaFoldDB" id="A0A3A3GH28"/>
<reference evidence="1 2" key="1">
    <citation type="submission" date="2018-09" db="EMBL/GenBank/DDBJ databases">
        <title>Paenibacillus SK2017-BO5.</title>
        <authorList>
            <person name="Piskunova J.V."/>
            <person name="Dubiley S.A."/>
            <person name="Severinov K.V."/>
        </authorList>
    </citation>
    <scope>NUCLEOTIDE SEQUENCE [LARGE SCALE GENOMIC DNA]</scope>
    <source>
        <strain evidence="1 2">BO5</strain>
    </source>
</reference>
<organism evidence="1 2">
    <name type="scientific">Paenibacillus thiaminolyticus</name>
    <name type="common">Bacillus thiaminolyticus</name>
    <dbReference type="NCBI Taxonomy" id="49283"/>
    <lineage>
        <taxon>Bacteria</taxon>
        <taxon>Bacillati</taxon>
        <taxon>Bacillota</taxon>
        <taxon>Bacilli</taxon>
        <taxon>Bacillales</taxon>
        <taxon>Paenibacillaceae</taxon>
        <taxon>Paenibacillus</taxon>
    </lineage>
</organism>
<evidence type="ECO:0000313" key="2">
    <source>
        <dbReference type="Proteomes" id="UP000266177"/>
    </source>
</evidence>
<protein>
    <recommendedName>
        <fullName evidence="3">ABM domain-containing protein</fullName>
    </recommendedName>
</protein>
<dbReference type="Proteomes" id="UP000266177">
    <property type="component" value="Unassembled WGS sequence"/>
</dbReference>
<dbReference type="RefSeq" id="WP_119794099.1">
    <property type="nucleotide sequence ID" value="NZ_QYZD01000010.1"/>
</dbReference>
<sequence>MLERHFLGYGRSRIKNADSGGITLYYKIFRYYIQASQTQAYHQLMARADAVYRAHIDYTLHYAPSSDEPGLWIEIQIFSSEQAYREAAGPLYREPELDLLYEQFLTLLDPARPSIQEETYSHDIGREVR</sequence>
<comment type="caution">
    <text evidence="1">The sequence shown here is derived from an EMBL/GenBank/DDBJ whole genome shotgun (WGS) entry which is preliminary data.</text>
</comment>
<proteinExistence type="predicted"/>